<evidence type="ECO:0000256" key="1">
    <source>
        <dbReference type="ARBA" id="ARBA00004479"/>
    </source>
</evidence>
<evidence type="ECO:0000256" key="7">
    <source>
        <dbReference type="SAM" id="SignalP"/>
    </source>
</evidence>
<feature type="chain" id="PRO_5021780660" description="Ig-like domain-containing protein" evidence="7">
    <location>
        <begin position="21"/>
        <end position="356"/>
    </location>
</feature>
<keyword evidence="4" id="KW-0325">Glycoprotein</keyword>
<keyword evidence="2 6" id="KW-0472">Membrane</keyword>
<sequence>SMRIFILALVPLALVAVVQGFSITNCAMTPQNDEDNPVPERETVSLDCSFESTVESCLWVHDEPLNVGTHTGGTHDIKCSAGSGENGQNCQALSRVQYTFQDNRCGIRISGTEPEDTGKWKLSAIGLSSSGSGVQTATRDFELFTFNQSTLVMTDEDDNDLMGGTFETDYNCNERENDWEEGKSNWETVTFRCLAYGGRPEPTFKWYIDNNDNNELSSESHFRINTNLESVDDKDQYIRNLESEIEFQVDDKLMEILEQNNVEINSEDERVSFRLTCEIEQGTSSFVDSGYINLDINKSYDNGILPASTIGMIVGIVLAVLLLVIVAALVLFAKASGTLCFSDGRGRHEPVGAERF</sequence>
<feature type="domain" description="Ig-like" evidence="8">
    <location>
        <begin position="181"/>
        <end position="293"/>
    </location>
</feature>
<dbReference type="GO" id="GO:0005886">
    <property type="term" value="C:plasma membrane"/>
    <property type="evidence" value="ECO:0007669"/>
    <property type="project" value="TreeGrafter"/>
</dbReference>
<keyword evidence="3" id="KW-1015">Disulfide bond</keyword>
<evidence type="ECO:0000256" key="6">
    <source>
        <dbReference type="SAM" id="Phobius"/>
    </source>
</evidence>
<evidence type="ECO:0000259" key="8">
    <source>
        <dbReference type="PROSITE" id="PS50835"/>
    </source>
</evidence>
<comment type="subcellular location">
    <subcellularLocation>
        <location evidence="1">Membrane</location>
        <topology evidence="1">Single-pass type I membrane protein</topology>
    </subcellularLocation>
</comment>
<dbReference type="PANTHER" id="PTHR11640:SF164">
    <property type="entry name" value="MAM DOMAIN-CONTAINING GLYCOSYLPHOSPHATIDYLINOSITOL ANCHOR PROTEIN 1"/>
    <property type="match status" value="1"/>
</dbReference>
<keyword evidence="5" id="KW-0393">Immunoglobulin domain</keyword>
<dbReference type="InterPro" id="IPR013783">
    <property type="entry name" value="Ig-like_fold"/>
</dbReference>
<protein>
    <recommendedName>
        <fullName evidence="8">Ig-like domain-containing protein</fullName>
    </recommendedName>
</protein>
<evidence type="ECO:0000313" key="9">
    <source>
        <dbReference type="EMBL" id="TRY70922.1"/>
    </source>
</evidence>
<dbReference type="Gene3D" id="2.60.40.10">
    <property type="entry name" value="Immunoglobulins"/>
    <property type="match status" value="1"/>
</dbReference>
<keyword evidence="10" id="KW-1185">Reference proteome</keyword>
<dbReference type="SUPFAM" id="SSF48726">
    <property type="entry name" value="Immunoglobulin"/>
    <property type="match status" value="1"/>
</dbReference>
<dbReference type="PROSITE" id="PS50835">
    <property type="entry name" value="IG_LIKE"/>
    <property type="match status" value="1"/>
</dbReference>
<reference evidence="9 10" key="1">
    <citation type="journal article" date="2018" name="Nat. Ecol. Evol.">
        <title>Genomic signatures of mitonuclear coevolution across populations of Tigriopus californicus.</title>
        <authorList>
            <person name="Barreto F.S."/>
            <person name="Watson E.T."/>
            <person name="Lima T.G."/>
            <person name="Willett C.S."/>
            <person name="Edmands S."/>
            <person name="Li W."/>
            <person name="Burton R.S."/>
        </authorList>
    </citation>
    <scope>NUCLEOTIDE SEQUENCE [LARGE SCALE GENOMIC DNA]</scope>
    <source>
        <strain evidence="9 10">San Diego</strain>
    </source>
</reference>
<dbReference type="GO" id="GO:0005911">
    <property type="term" value="C:cell-cell junction"/>
    <property type="evidence" value="ECO:0007669"/>
    <property type="project" value="TreeGrafter"/>
</dbReference>
<evidence type="ECO:0000256" key="5">
    <source>
        <dbReference type="ARBA" id="ARBA00023319"/>
    </source>
</evidence>
<evidence type="ECO:0000256" key="4">
    <source>
        <dbReference type="ARBA" id="ARBA00023180"/>
    </source>
</evidence>
<feature type="signal peptide" evidence="7">
    <location>
        <begin position="1"/>
        <end position="20"/>
    </location>
</feature>
<evidence type="ECO:0000256" key="3">
    <source>
        <dbReference type="ARBA" id="ARBA00023157"/>
    </source>
</evidence>
<organism evidence="9 10">
    <name type="scientific">Tigriopus californicus</name>
    <name type="common">Marine copepod</name>
    <dbReference type="NCBI Taxonomy" id="6832"/>
    <lineage>
        <taxon>Eukaryota</taxon>
        <taxon>Metazoa</taxon>
        <taxon>Ecdysozoa</taxon>
        <taxon>Arthropoda</taxon>
        <taxon>Crustacea</taxon>
        <taxon>Multicrustacea</taxon>
        <taxon>Hexanauplia</taxon>
        <taxon>Copepoda</taxon>
        <taxon>Harpacticoida</taxon>
        <taxon>Harpacticidae</taxon>
        <taxon>Tigriopus</taxon>
    </lineage>
</organism>
<dbReference type="PANTHER" id="PTHR11640">
    <property type="entry name" value="NEPHRIN"/>
    <property type="match status" value="1"/>
</dbReference>
<dbReference type="Proteomes" id="UP000318571">
    <property type="component" value="Chromosome 9"/>
</dbReference>
<gene>
    <name evidence="9" type="ORF">TCAL_16383</name>
</gene>
<keyword evidence="7" id="KW-0732">Signal</keyword>
<dbReference type="AlphaFoldDB" id="A0A553NZY2"/>
<dbReference type="GO" id="GO:0050839">
    <property type="term" value="F:cell adhesion molecule binding"/>
    <property type="evidence" value="ECO:0007669"/>
    <property type="project" value="TreeGrafter"/>
</dbReference>
<keyword evidence="6" id="KW-0812">Transmembrane</keyword>
<feature type="transmembrane region" description="Helical" evidence="6">
    <location>
        <begin position="310"/>
        <end position="332"/>
    </location>
</feature>
<evidence type="ECO:0000313" key="10">
    <source>
        <dbReference type="Proteomes" id="UP000318571"/>
    </source>
</evidence>
<evidence type="ECO:0000256" key="2">
    <source>
        <dbReference type="ARBA" id="ARBA00023136"/>
    </source>
</evidence>
<dbReference type="InterPro" id="IPR007110">
    <property type="entry name" value="Ig-like_dom"/>
</dbReference>
<dbReference type="EMBL" id="VCGU01000009">
    <property type="protein sequence ID" value="TRY70922.1"/>
    <property type="molecule type" value="Genomic_DNA"/>
</dbReference>
<proteinExistence type="predicted"/>
<accession>A0A553NZY2</accession>
<feature type="non-terminal residue" evidence="9">
    <location>
        <position position="1"/>
    </location>
</feature>
<dbReference type="InterPro" id="IPR036179">
    <property type="entry name" value="Ig-like_dom_sf"/>
</dbReference>
<comment type="caution">
    <text evidence="9">The sequence shown here is derived from an EMBL/GenBank/DDBJ whole genome shotgun (WGS) entry which is preliminary data.</text>
</comment>
<dbReference type="InterPro" id="IPR051275">
    <property type="entry name" value="Cell_adhesion_signaling"/>
</dbReference>
<name>A0A553NZY2_TIGCA</name>
<dbReference type="GO" id="GO:0098609">
    <property type="term" value="P:cell-cell adhesion"/>
    <property type="evidence" value="ECO:0007669"/>
    <property type="project" value="TreeGrafter"/>
</dbReference>
<keyword evidence="6" id="KW-1133">Transmembrane helix</keyword>